<dbReference type="EMBL" id="SHKY01000001">
    <property type="protein sequence ID" value="RZU50261.1"/>
    <property type="molecule type" value="Genomic_DNA"/>
</dbReference>
<protein>
    <submittedName>
        <fullName evidence="2">L-ascorbate metabolism protein UlaG (Beta-lactamase superfamily)</fullName>
    </submittedName>
</protein>
<dbReference type="OrthoDB" id="3190691at2"/>
<feature type="domain" description="Metallo-beta-lactamase" evidence="1">
    <location>
        <begin position="7"/>
        <end position="192"/>
    </location>
</feature>
<dbReference type="InterPro" id="IPR050114">
    <property type="entry name" value="UPF0173_UPF0282_UlaG_hydrolase"/>
</dbReference>
<dbReference type="SUPFAM" id="SSF56281">
    <property type="entry name" value="Metallo-hydrolase/oxidoreductase"/>
    <property type="match status" value="1"/>
</dbReference>
<evidence type="ECO:0000313" key="3">
    <source>
        <dbReference type="Proteomes" id="UP000292564"/>
    </source>
</evidence>
<evidence type="ECO:0000259" key="1">
    <source>
        <dbReference type="SMART" id="SM00849"/>
    </source>
</evidence>
<evidence type="ECO:0000313" key="2">
    <source>
        <dbReference type="EMBL" id="RZU50261.1"/>
    </source>
</evidence>
<sequence length="211" mass="22512">MRVTKLTHSCLRITSGDTVLVVDPGKFSEKTALTGADAVLVTHEHFDHLDVDALAAAVAAKPDLRVYAHADVLPLLSGLADAVTAVAEGQEFDAAGFTVRAYGGRHAVIHPDIPRIANLGYLIADGQDTVYHPGDSFTVPDEPVETLFVPLNAPWMKLSEAIDFARAVKPRRAYALHDLLLTELGATISNGHLERLSGTEYAQLPPGTTVG</sequence>
<gene>
    <name evidence="2" type="ORF">EV385_2028</name>
</gene>
<dbReference type="SMART" id="SM00849">
    <property type="entry name" value="Lactamase_B"/>
    <property type="match status" value="1"/>
</dbReference>
<dbReference type="InterPro" id="IPR036866">
    <property type="entry name" value="RibonucZ/Hydroxyglut_hydro"/>
</dbReference>
<dbReference type="Pfam" id="PF13483">
    <property type="entry name" value="Lactamase_B_3"/>
    <property type="match status" value="1"/>
</dbReference>
<dbReference type="AlphaFoldDB" id="A0A4Q7ZII3"/>
<dbReference type="InterPro" id="IPR001279">
    <property type="entry name" value="Metallo-B-lactamas"/>
</dbReference>
<proteinExistence type="predicted"/>
<accession>A0A4Q7ZII3</accession>
<name>A0A4Q7ZII3_9ACTN</name>
<dbReference type="Gene3D" id="3.60.15.10">
    <property type="entry name" value="Ribonuclease Z/Hydroxyacylglutathione hydrolase-like"/>
    <property type="match status" value="1"/>
</dbReference>
<comment type="caution">
    <text evidence="2">The sequence shown here is derived from an EMBL/GenBank/DDBJ whole genome shotgun (WGS) entry which is preliminary data.</text>
</comment>
<dbReference type="PANTHER" id="PTHR43546:SF3">
    <property type="entry name" value="UPF0173 METAL-DEPENDENT HYDROLASE MJ1163"/>
    <property type="match status" value="1"/>
</dbReference>
<dbReference type="Proteomes" id="UP000292564">
    <property type="component" value="Unassembled WGS sequence"/>
</dbReference>
<organism evidence="2 3">
    <name type="scientific">Krasilnikovia cinnamomea</name>
    <dbReference type="NCBI Taxonomy" id="349313"/>
    <lineage>
        <taxon>Bacteria</taxon>
        <taxon>Bacillati</taxon>
        <taxon>Actinomycetota</taxon>
        <taxon>Actinomycetes</taxon>
        <taxon>Micromonosporales</taxon>
        <taxon>Micromonosporaceae</taxon>
        <taxon>Krasilnikovia</taxon>
    </lineage>
</organism>
<keyword evidence="3" id="KW-1185">Reference proteome</keyword>
<reference evidence="2 3" key="1">
    <citation type="submission" date="2019-02" db="EMBL/GenBank/DDBJ databases">
        <title>Sequencing the genomes of 1000 actinobacteria strains.</title>
        <authorList>
            <person name="Klenk H.-P."/>
        </authorList>
    </citation>
    <scope>NUCLEOTIDE SEQUENCE [LARGE SCALE GENOMIC DNA]</scope>
    <source>
        <strain evidence="2 3">DSM 45162</strain>
    </source>
</reference>
<dbReference type="RefSeq" id="WP_130509221.1">
    <property type="nucleotide sequence ID" value="NZ_SHKY01000001.1"/>
</dbReference>
<dbReference type="PANTHER" id="PTHR43546">
    <property type="entry name" value="UPF0173 METAL-DEPENDENT HYDROLASE MJ1163-RELATED"/>
    <property type="match status" value="1"/>
</dbReference>